<dbReference type="STRING" id="1324957.K933_12967"/>
<name>V4HA91_9EURY</name>
<sequence length="131" mass="13448">MNSLDVDPRERDGLLAAGATAALIAFARARDYPLDRVASPRPLAAGAAGALALELAMALAPDRARALWGRRSVRWTGTLLVAAGGPALALLAGPAVVAALLGGLVAYFCLLAGVQWGVVPPPESWFYDDAA</sequence>
<evidence type="ECO:0000256" key="1">
    <source>
        <dbReference type="SAM" id="Phobius"/>
    </source>
</evidence>
<accession>V4HA91</accession>
<dbReference type="RefSeq" id="WP_023395168.1">
    <property type="nucleotide sequence ID" value="NZ_ASGZ01000053.1"/>
</dbReference>
<dbReference type="Proteomes" id="UP000017840">
    <property type="component" value="Unassembled WGS sequence"/>
</dbReference>
<dbReference type="AlphaFoldDB" id="V4HA91"/>
<keyword evidence="1" id="KW-1133">Transmembrane helix</keyword>
<keyword evidence="1" id="KW-0472">Membrane</keyword>
<feature type="transmembrane region" description="Helical" evidence="1">
    <location>
        <begin position="98"/>
        <end position="119"/>
    </location>
</feature>
<feature type="transmembrane region" description="Helical" evidence="1">
    <location>
        <begin position="39"/>
        <end position="60"/>
    </location>
</feature>
<proteinExistence type="predicted"/>
<keyword evidence="3" id="KW-1185">Reference proteome</keyword>
<evidence type="ECO:0000313" key="2">
    <source>
        <dbReference type="EMBL" id="ESP87630.1"/>
    </source>
</evidence>
<evidence type="ECO:0000313" key="3">
    <source>
        <dbReference type="Proteomes" id="UP000017840"/>
    </source>
</evidence>
<dbReference type="EMBL" id="ASGZ01000053">
    <property type="protein sequence ID" value="ESP87630.1"/>
    <property type="molecule type" value="Genomic_DNA"/>
</dbReference>
<comment type="caution">
    <text evidence="2">The sequence shown here is derived from an EMBL/GenBank/DDBJ whole genome shotgun (WGS) entry which is preliminary data.</text>
</comment>
<protein>
    <submittedName>
        <fullName evidence="2">Uncharacterized protein</fullName>
    </submittedName>
</protein>
<organism evidence="2 3">
    <name type="scientific">Candidatus Halobonum tyrrellensis G22</name>
    <dbReference type="NCBI Taxonomy" id="1324957"/>
    <lineage>
        <taxon>Archaea</taxon>
        <taxon>Methanobacteriati</taxon>
        <taxon>Methanobacteriota</taxon>
        <taxon>Stenosarchaea group</taxon>
        <taxon>Halobacteria</taxon>
        <taxon>Halobacteriales</taxon>
        <taxon>Haloferacaceae</taxon>
        <taxon>Candidatus Halobonum</taxon>
    </lineage>
</organism>
<reference evidence="2 3" key="1">
    <citation type="journal article" date="2013" name="Genome Announc.">
        <title>Draft Genome Sequence of 'Candidatus Halobonum tyrrellensis' Strain G22, Isolated from the Hypersaline Waters of Lake Tyrrell, Australia.</title>
        <authorList>
            <person name="Ugalde J.A."/>
            <person name="Narasingarao P."/>
            <person name="Kuo S."/>
            <person name="Podell S."/>
            <person name="Allen E.E."/>
        </authorList>
    </citation>
    <scope>NUCLEOTIDE SEQUENCE [LARGE SCALE GENOMIC DNA]</scope>
    <source>
        <strain evidence="2 3">G22</strain>
    </source>
</reference>
<dbReference type="eggNOG" id="ENOG502N5J8">
    <property type="taxonomic scope" value="Archaea"/>
</dbReference>
<gene>
    <name evidence="2" type="ORF">K933_12967</name>
</gene>
<keyword evidence="1" id="KW-0812">Transmembrane</keyword>
<feature type="transmembrane region" description="Helical" evidence="1">
    <location>
        <begin position="72"/>
        <end position="92"/>
    </location>
</feature>